<feature type="region of interest" description="Disordered" evidence="6">
    <location>
        <begin position="474"/>
        <end position="502"/>
    </location>
</feature>
<accession>A0A812RGT4</accession>
<feature type="transmembrane region" description="Helical" evidence="7">
    <location>
        <begin position="417"/>
        <end position="437"/>
    </location>
</feature>
<dbReference type="AlphaFoldDB" id="A0A812RGT4"/>
<dbReference type="PANTHER" id="PTHR44329">
    <property type="entry name" value="SERINE/THREONINE-PROTEIN KINASE TNNI3K-RELATED"/>
    <property type="match status" value="1"/>
</dbReference>
<proteinExistence type="predicted"/>
<dbReference type="Proteomes" id="UP000601435">
    <property type="component" value="Unassembled WGS sequence"/>
</dbReference>
<reference evidence="9" key="1">
    <citation type="submission" date="2021-02" db="EMBL/GenBank/DDBJ databases">
        <authorList>
            <person name="Dougan E. K."/>
            <person name="Rhodes N."/>
            <person name="Thang M."/>
            <person name="Chan C."/>
        </authorList>
    </citation>
    <scope>NUCLEOTIDE SEQUENCE</scope>
</reference>
<protein>
    <recommendedName>
        <fullName evidence="8">Protein kinase domain-containing protein</fullName>
    </recommendedName>
</protein>
<evidence type="ECO:0000256" key="5">
    <source>
        <dbReference type="PROSITE-ProRule" id="PRU10141"/>
    </source>
</evidence>
<keyword evidence="10" id="KW-1185">Reference proteome</keyword>
<feature type="transmembrane region" description="Helical" evidence="7">
    <location>
        <begin position="378"/>
        <end position="405"/>
    </location>
</feature>
<keyword evidence="2 5" id="KW-0547">Nucleotide-binding</keyword>
<feature type="binding site" evidence="5">
    <location>
        <position position="589"/>
    </location>
    <ligand>
        <name>ATP</name>
        <dbReference type="ChEBI" id="CHEBI:30616"/>
    </ligand>
</feature>
<dbReference type="GO" id="GO:0004674">
    <property type="term" value="F:protein serine/threonine kinase activity"/>
    <property type="evidence" value="ECO:0007669"/>
    <property type="project" value="TreeGrafter"/>
</dbReference>
<evidence type="ECO:0000256" key="6">
    <source>
        <dbReference type="SAM" id="MobiDB-lite"/>
    </source>
</evidence>
<feature type="region of interest" description="Disordered" evidence="6">
    <location>
        <begin position="855"/>
        <end position="886"/>
    </location>
</feature>
<keyword evidence="3" id="KW-0418">Kinase</keyword>
<evidence type="ECO:0000256" key="3">
    <source>
        <dbReference type="ARBA" id="ARBA00022777"/>
    </source>
</evidence>
<keyword evidence="7" id="KW-1133">Transmembrane helix</keyword>
<evidence type="ECO:0000256" key="1">
    <source>
        <dbReference type="ARBA" id="ARBA00022679"/>
    </source>
</evidence>
<dbReference type="InterPro" id="IPR000719">
    <property type="entry name" value="Prot_kinase_dom"/>
</dbReference>
<name>A0A812RGT4_9DINO</name>
<dbReference type="InterPro" id="IPR011009">
    <property type="entry name" value="Kinase-like_dom_sf"/>
</dbReference>
<evidence type="ECO:0000256" key="4">
    <source>
        <dbReference type="ARBA" id="ARBA00022840"/>
    </source>
</evidence>
<dbReference type="InterPro" id="IPR051681">
    <property type="entry name" value="Ser/Thr_Kinases-Pseudokinases"/>
</dbReference>
<dbReference type="PROSITE" id="PS00109">
    <property type="entry name" value="PROTEIN_KINASE_TYR"/>
    <property type="match status" value="1"/>
</dbReference>
<keyword evidence="4 5" id="KW-0067">ATP-binding</keyword>
<dbReference type="Gene3D" id="1.10.510.10">
    <property type="entry name" value="Transferase(Phosphotransferase) domain 1"/>
    <property type="match status" value="1"/>
</dbReference>
<feature type="domain" description="Protein kinase" evidence="8">
    <location>
        <begin position="562"/>
        <end position="841"/>
    </location>
</feature>
<feature type="compositionally biased region" description="Basic and acidic residues" evidence="6">
    <location>
        <begin position="474"/>
        <end position="484"/>
    </location>
</feature>
<keyword evidence="1" id="KW-0808">Transferase</keyword>
<keyword evidence="7" id="KW-0812">Transmembrane</keyword>
<evidence type="ECO:0000256" key="2">
    <source>
        <dbReference type="ARBA" id="ARBA00022741"/>
    </source>
</evidence>
<dbReference type="PROSITE" id="PS00107">
    <property type="entry name" value="PROTEIN_KINASE_ATP"/>
    <property type="match status" value="1"/>
</dbReference>
<sequence length="1121" mass="122809">MSSSSEFCCATIASNDGFKEAAASTSVMLQFEGVSVLADPNSDLEAELRQINPASDNPDQQHLKVADPSRVFFLGSQIMLLPLRPLHPGTSYNFTLPAGVVHHFDQPFSFVFTTRPEDHVAPSIVWTWPMMSVSKLTIDRMLVHLYFSEEVKPGMSKFVVMEDGNERFRFDVSQDLCEEGLFFRGCLRLDLAGRRLSLLPAGLDDQGWSDASMGRCRKEIRRDVIRLAIDHLGNNLVGEQATMRLRTQGSADDEDSELRRAVSFFPKGWAGDVDGVRWTDRHVYGVQGGPRRPEQALRTIIAITSTVGMVCNMLPEVLVPWLFFVASFGLMVSNRSRAAFLAGESIEVAFANIATISDLAYCALLSDSNLVGNLACLIVVYYVVLPVRAIAGAWLTVGIPVLYLVFTVPKSEKDGGLARTLGVAIRLLICCLVGLVGRCYIEMGERSALLRVRKVEEDLTQEKVLRFAAEHENAKGPFSHKAEAEDSGEPQQPNTAAERENRSLVVPINDAASAVASMASRPLSSIIFTPSESREVPVELQLSAIKAVAAEEKWLISWSDVTFQSNLLGKGGYAMVVQGQYAGARVAVKMPSKEQLSTSKEVSDFFGKELRVLRHLRHPFIVNFYGACIEDTKQLVVLIEEYIDGSSLHDMILFQKDRRFTEQVRWQTLSSVGHALMYLHDQGPAILHGDLSAKNIMMRADRLEPVLIDFGMAVLHKSRQKLQGGSPRWMAPELISSLSQGGLAPDCSVDVFAFGRVCFFVATGQLPLQEYTVDELMAASEQGQLPPMKWPVRGHSLEDSSLIAFCKEELCPLCVATSPTDRCSSAQAVNLLQLQRPEPKFDALSAVEFALAAGSPEGMPVKNERNTPGTNSEDHGQQASGNGGGTYHLQIEEAAFTDAVTVGELQKNLLAESGFHFSVHPDTDGPVLAESEPANNSGDIDPAMESVLLIFDEPVKVVDSDFGVRSAVVPRFGARPRLEMPRGAVDVNPEVGFAPLIFDFDVEAHCIQSQLLHAQAGSGFFQIYIWHTEISGENVTVEAVFIKEEVFFVVASTAVTAVQLCLMPAVRNMVMLDPFPLPLAEGATFWVAANQTAVVGSNGVLIAEDFNTVSEAVWQVFLMPI</sequence>
<dbReference type="SUPFAM" id="SSF56112">
    <property type="entry name" value="Protein kinase-like (PK-like)"/>
    <property type="match status" value="1"/>
</dbReference>
<feature type="transmembrane region" description="Helical" evidence="7">
    <location>
        <begin position="317"/>
        <end position="334"/>
    </location>
</feature>
<dbReference type="PROSITE" id="PS50011">
    <property type="entry name" value="PROTEIN_KINASE_DOM"/>
    <property type="match status" value="1"/>
</dbReference>
<evidence type="ECO:0000313" key="10">
    <source>
        <dbReference type="Proteomes" id="UP000601435"/>
    </source>
</evidence>
<dbReference type="OrthoDB" id="415983at2759"/>
<comment type="caution">
    <text evidence="9">The sequence shown here is derived from an EMBL/GenBank/DDBJ whole genome shotgun (WGS) entry which is preliminary data.</text>
</comment>
<evidence type="ECO:0000313" key="9">
    <source>
        <dbReference type="EMBL" id="CAE7438760.1"/>
    </source>
</evidence>
<evidence type="ECO:0000256" key="7">
    <source>
        <dbReference type="SAM" id="Phobius"/>
    </source>
</evidence>
<dbReference type="InterPro" id="IPR008266">
    <property type="entry name" value="Tyr_kinase_AS"/>
</dbReference>
<dbReference type="GO" id="GO:0005524">
    <property type="term" value="F:ATP binding"/>
    <property type="evidence" value="ECO:0007669"/>
    <property type="project" value="UniProtKB-UniRule"/>
</dbReference>
<dbReference type="PANTHER" id="PTHR44329:SF288">
    <property type="entry name" value="MITOGEN-ACTIVATED PROTEIN KINASE KINASE KINASE 20"/>
    <property type="match status" value="1"/>
</dbReference>
<keyword evidence="7" id="KW-0472">Membrane</keyword>
<evidence type="ECO:0000259" key="8">
    <source>
        <dbReference type="PROSITE" id="PS50011"/>
    </source>
</evidence>
<organism evidence="9 10">
    <name type="scientific">Symbiodinium necroappetens</name>
    <dbReference type="NCBI Taxonomy" id="1628268"/>
    <lineage>
        <taxon>Eukaryota</taxon>
        <taxon>Sar</taxon>
        <taxon>Alveolata</taxon>
        <taxon>Dinophyceae</taxon>
        <taxon>Suessiales</taxon>
        <taxon>Symbiodiniaceae</taxon>
        <taxon>Symbiodinium</taxon>
    </lineage>
</organism>
<dbReference type="Gene3D" id="3.30.200.20">
    <property type="entry name" value="Phosphorylase Kinase, domain 1"/>
    <property type="match status" value="1"/>
</dbReference>
<gene>
    <name evidence="9" type="ORF">SNEC2469_LOCUS12063</name>
</gene>
<dbReference type="Pfam" id="PF00069">
    <property type="entry name" value="Pkinase"/>
    <property type="match status" value="1"/>
</dbReference>
<dbReference type="InterPro" id="IPR017441">
    <property type="entry name" value="Protein_kinase_ATP_BS"/>
</dbReference>
<dbReference type="EMBL" id="CAJNJA010019109">
    <property type="protein sequence ID" value="CAE7438760.1"/>
    <property type="molecule type" value="Genomic_DNA"/>
</dbReference>